<dbReference type="AlphaFoldDB" id="A0AAV2TX55"/>
<feature type="compositionally biased region" description="Low complexity" evidence="1">
    <location>
        <begin position="173"/>
        <end position="184"/>
    </location>
</feature>
<evidence type="ECO:0000313" key="4">
    <source>
        <dbReference type="Proteomes" id="UP001497525"/>
    </source>
</evidence>
<evidence type="ECO:0000259" key="2">
    <source>
        <dbReference type="PROSITE" id="PS51457"/>
    </source>
</evidence>
<evidence type="ECO:0000313" key="3">
    <source>
        <dbReference type="EMBL" id="CAL5140563.1"/>
    </source>
</evidence>
<accession>A0AAV2TX55</accession>
<dbReference type="Proteomes" id="UP001497525">
    <property type="component" value="Unassembled WGS sequence"/>
</dbReference>
<gene>
    <name evidence="3" type="ORF">CDAUBV1_LOCUS15872</name>
</gene>
<dbReference type="PROSITE" id="PS51457">
    <property type="entry name" value="BEN"/>
    <property type="match status" value="1"/>
</dbReference>
<sequence>MDPISPLQYLSSEQLVHLVTRLQTEVSHLRNQLSDSEERNRILQYALPQMLKEYITQVAVTLKPENGYGSAGGTSSSEHPPSGSDHNAASRSQRSPSAGRFSSSVPSSLRSACEQGIQTDVEFVLCTHPDTRTTREVGCGDSHLEELSEVRDLSLTDAQVPVTTDKDPVGITAPESAPSPAPVAIRSRKRKSTPARTWNSEVISNGALSDENIPHEEPSGGQPTNAHDMAPSNDWVEHPPALSIPTKLSKLTSSNQHPAPLVHIDIPSDSPVSVVLDNSSDALSPLDEARDNPEIVEEVQKIETPAIQKDALASVRSDLEFTSITSSVPPLMPAPSISMDSTMVLQTPVTSCILTNGSDKCLVAGGGNEGGESEEVDFDRIQQIITSDPLITSSRFWSIYQDASEWTRATCALMSALFTSDQMASSTVLGRSSTEPRDRLPVDKVGYIVGAVSRRFGVSAAKIRTRMAQKCKDERRKYRLSAQALNPTAYYSMIA</sequence>
<comment type="caution">
    <text evidence="3">The sequence shown here is derived from an EMBL/GenBank/DDBJ whole genome shotgun (WGS) entry which is preliminary data.</text>
</comment>
<proteinExistence type="predicted"/>
<dbReference type="InterPro" id="IPR018379">
    <property type="entry name" value="BEN_domain"/>
</dbReference>
<feature type="compositionally biased region" description="Polar residues" evidence="1">
    <location>
        <begin position="73"/>
        <end position="96"/>
    </location>
</feature>
<dbReference type="GO" id="GO:0003677">
    <property type="term" value="F:DNA binding"/>
    <property type="evidence" value="ECO:0007669"/>
    <property type="project" value="InterPro"/>
</dbReference>
<protein>
    <recommendedName>
        <fullName evidence="2">BEN domain-containing protein</fullName>
    </recommendedName>
</protein>
<organism evidence="3 4">
    <name type="scientific">Calicophoron daubneyi</name>
    <name type="common">Rumen fluke</name>
    <name type="synonym">Paramphistomum daubneyi</name>
    <dbReference type="NCBI Taxonomy" id="300641"/>
    <lineage>
        <taxon>Eukaryota</taxon>
        <taxon>Metazoa</taxon>
        <taxon>Spiralia</taxon>
        <taxon>Lophotrochozoa</taxon>
        <taxon>Platyhelminthes</taxon>
        <taxon>Trematoda</taxon>
        <taxon>Digenea</taxon>
        <taxon>Plagiorchiida</taxon>
        <taxon>Pronocephalata</taxon>
        <taxon>Paramphistomoidea</taxon>
        <taxon>Paramphistomidae</taxon>
        <taxon>Calicophoron</taxon>
    </lineage>
</organism>
<dbReference type="EMBL" id="CAXLJL010000745">
    <property type="protein sequence ID" value="CAL5140563.1"/>
    <property type="molecule type" value="Genomic_DNA"/>
</dbReference>
<dbReference type="SMART" id="SM01025">
    <property type="entry name" value="BEN"/>
    <property type="match status" value="1"/>
</dbReference>
<reference evidence="3" key="1">
    <citation type="submission" date="2024-06" db="EMBL/GenBank/DDBJ databases">
        <authorList>
            <person name="Liu X."/>
            <person name="Lenzi L."/>
            <person name="Haldenby T S."/>
            <person name="Uol C."/>
        </authorList>
    </citation>
    <scope>NUCLEOTIDE SEQUENCE</scope>
</reference>
<feature type="domain" description="BEN" evidence="2">
    <location>
        <begin position="371"/>
        <end position="478"/>
    </location>
</feature>
<feature type="compositionally biased region" description="Polar residues" evidence="1">
    <location>
        <begin position="194"/>
        <end position="207"/>
    </location>
</feature>
<feature type="region of interest" description="Disordered" evidence="1">
    <location>
        <begin position="66"/>
        <end position="107"/>
    </location>
</feature>
<name>A0AAV2TX55_CALDB</name>
<dbReference type="Gene3D" id="1.10.10.2590">
    <property type="entry name" value="BEN domain"/>
    <property type="match status" value="1"/>
</dbReference>
<feature type="region of interest" description="Disordered" evidence="1">
    <location>
        <begin position="163"/>
        <end position="234"/>
    </location>
</feature>
<evidence type="ECO:0000256" key="1">
    <source>
        <dbReference type="SAM" id="MobiDB-lite"/>
    </source>
</evidence>